<dbReference type="EMBL" id="JALPRX010000204">
    <property type="protein sequence ID" value="MCK8788182.1"/>
    <property type="molecule type" value="Genomic_DNA"/>
</dbReference>
<gene>
    <name evidence="1" type="ORF">M0638_27925</name>
</gene>
<comment type="caution">
    <text evidence="1">The sequence shown here is derived from an EMBL/GenBank/DDBJ whole genome shotgun (WGS) entry which is preliminary data.</text>
</comment>
<feature type="non-terminal residue" evidence="1">
    <location>
        <position position="1"/>
    </location>
</feature>
<evidence type="ECO:0000313" key="2">
    <source>
        <dbReference type="Proteomes" id="UP001139516"/>
    </source>
</evidence>
<organism evidence="1 2">
    <name type="scientific">Roseomonas acroporae</name>
    <dbReference type="NCBI Taxonomy" id="2937791"/>
    <lineage>
        <taxon>Bacteria</taxon>
        <taxon>Pseudomonadati</taxon>
        <taxon>Pseudomonadota</taxon>
        <taxon>Alphaproteobacteria</taxon>
        <taxon>Acetobacterales</taxon>
        <taxon>Roseomonadaceae</taxon>
        <taxon>Roseomonas</taxon>
    </lineage>
</organism>
<protein>
    <submittedName>
        <fullName evidence="1">Uncharacterized protein</fullName>
    </submittedName>
</protein>
<dbReference type="Proteomes" id="UP001139516">
    <property type="component" value="Unassembled WGS sequence"/>
</dbReference>
<reference evidence="1" key="1">
    <citation type="submission" date="2022-04" db="EMBL/GenBank/DDBJ databases">
        <title>Roseomonas acroporae sp. nov., isolated from coral Acropora digitifera.</title>
        <authorList>
            <person name="Sun H."/>
        </authorList>
    </citation>
    <scope>NUCLEOTIDE SEQUENCE</scope>
    <source>
        <strain evidence="1">NAR14</strain>
    </source>
</reference>
<dbReference type="RefSeq" id="WP_248670223.1">
    <property type="nucleotide sequence ID" value="NZ_JALPRX010000204.1"/>
</dbReference>
<evidence type="ECO:0000313" key="1">
    <source>
        <dbReference type="EMBL" id="MCK8788182.1"/>
    </source>
</evidence>
<keyword evidence="2" id="KW-1185">Reference proteome</keyword>
<sequence length="81" mass="8471">SRAAFAISSAPVDSRHPTAVAQCWGLARLVVAGLLTEGEVIRTVEGALQQAGKPEGEGEAIARWAMAQRTDAGNVRVEGTR</sequence>
<accession>A0A9X1YE64</accession>
<dbReference type="AlphaFoldDB" id="A0A9X1YE64"/>
<name>A0A9X1YE64_9PROT</name>
<proteinExistence type="predicted"/>